<reference evidence="4 5" key="1">
    <citation type="submission" date="2020-06" db="EMBL/GenBank/DDBJ databases">
        <authorList>
            <person name="Li R."/>
            <person name="Bekaert M."/>
        </authorList>
    </citation>
    <scope>NUCLEOTIDE SEQUENCE [LARGE SCALE GENOMIC DNA]</scope>
    <source>
        <strain evidence="5">wild</strain>
    </source>
</reference>
<keyword evidence="5" id="KW-1185">Reference proteome</keyword>
<dbReference type="EMBL" id="CACVKT020009351">
    <property type="protein sequence ID" value="CAC5421409.1"/>
    <property type="molecule type" value="Genomic_DNA"/>
</dbReference>
<feature type="region of interest" description="Disordered" evidence="2">
    <location>
        <begin position="488"/>
        <end position="527"/>
    </location>
</feature>
<protein>
    <submittedName>
        <fullName evidence="4">ARHGAP19</fullName>
    </submittedName>
</protein>
<accession>A0A6J8ELE5</accession>
<sequence length="606" mass="67976">MLSTPKCAGRGFMYCSVLATPTYDMSTPTLRLRQSEAQKNVCRLRNCMPEKFQTLVRMHLSFLLDLDGSKLDEMFSETKPAERTETRKNKSSTPFSRKKSDKQGHLFGSPLTSENVAIIYKLIEFLGRPENITTEGLFRKTGNVARQRLLKQWLSDGSLTSLDDGTFSHHDCATVLKNYLGELPDPLLTEKNYEAHLQIVEMGSNLVLDKDKAKARSKQLKTLQLLFLLLPPENSLLLECLIDLLHKVTKTSGNMMTAQSLGTLFAPHLLCSRKLSASELQCISPVVSKAVAFMIEYGPSIFKIPKELAVDVANFWKQMETPNKYTQKNENKENLSTKKLATTSATAIDTVFTFVDRKSSSDSDTDTQVALAKLYAHVQSMPESARKKKLLKQFNNANGLNESCAKPRKHHRSRTFGEQIKKRFSRHKRRGSNDPNECTAGLPWTLTKPINIDENDNLDNVFTNDKSSSKLRVLKTPNSPAVHIVDLCKSPATPRNRTPKARKRLSSGSSDGSIPEKRPTPEPIPSIENEIQYLIKNPPETRVLRFTPELHGKPVAMVSPLSFSPISNTFKDCPQVMKKAMNTPRSRAPVMAMPLSPSLKSRESQL</sequence>
<dbReference type="SUPFAM" id="SSF48350">
    <property type="entry name" value="GTPase activation domain, GAP"/>
    <property type="match status" value="1"/>
</dbReference>
<evidence type="ECO:0000256" key="2">
    <source>
        <dbReference type="SAM" id="MobiDB-lite"/>
    </source>
</evidence>
<dbReference type="AlphaFoldDB" id="A0A6J8ELE5"/>
<dbReference type="SMART" id="SM00324">
    <property type="entry name" value="RhoGAP"/>
    <property type="match status" value="1"/>
</dbReference>
<dbReference type="GO" id="GO:0005737">
    <property type="term" value="C:cytoplasm"/>
    <property type="evidence" value="ECO:0007669"/>
    <property type="project" value="TreeGrafter"/>
</dbReference>
<dbReference type="Pfam" id="PF00620">
    <property type="entry name" value="RhoGAP"/>
    <property type="match status" value="1"/>
</dbReference>
<dbReference type="GO" id="GO:0005096">
    <property type="term" value="F:GTPase activator activity"/>
    <property type="evidence" value="ECO:0007669"/>
    <property type="project" value="UniProtKB-KW"/>
</dbReference>
<dbReference type="Gene3D" id="1.10.555.10">
    <property type="entry name" value="Rho GTPase activation protein"/>
    <property type="match status" value="1"/>
</dbReference>
<feature type="domain" description="Rho-GAP" evidence="3">
    <location>
        <begin position="109"/>
        <end position="302"/>
    </location>
</feature>
<organism evidence="4 5">
    <name type="scientific">Mytilus coruscus</name>
    <name type="common">Sea mussel</name>
    <dbReference type="NCBI Taxonomy" id="42192"/>
    <lineage>
        <taxon>Eukaryota</taxon>
        <taxon>Metazoa</taxon>
        <taxon>Spiralia</taxon>
        <taxon>Lophotrochozoa</taxon>
        <taxon>Mollusca</taxon>
        <taxon>Bivalvia</taxon>
        <taxon>Autobranchia</taxon>
        <taxon>Pteriomorphia</taxon>
        <taxon>Mytilida</taxon>
        <taxon>Mytiloidea</taxon>
        <taxon>Mytilidae</taxon>
        <taxon>Mytilinae</taxon>
        <taxon>Mytilus</taxon>
    </lineage>
</organism>
<dbReference type="InterPro" id="IPR008936">
    <property type="entry name" value="Rho_GTPase_activation_prot"/>
</dbReference>
<evidence type="ECO:0000313" key="4">
    <source>
        <dbReference type="EMBL" id="CAC5421409.1"/>
    </source>
</evidence>
<name>A0A6J8ELE5_MYTCO</name>
<evidence type="ECO:0000256" key="1">
    <source>
        <dbReference type="ARBA" id="ARBA00022468"/>
    </source>
</evidence>
<keyword evidence="1" id="KW-0343">GTPase activation</keyword>
<feature type="compositionally biased region" description="Basic and acidic residues" evidence="2">
    <location>
        <begin position="79"/>
        <end position="88"/>
    </location>
</feature>
<dbReference type="Proteomes" id="UP000507470">
    <property type="component" value="Unassembled WGS sequence"/>
</dbReference>
<dbReference type="OrthoDB" id="10061772at2759"/>
<evidence type="ECO:0000259" key="3">
    <source>
        <dbReference type="PROSITE" id="PS50238"/>
    </source>
</evidence>
<evidence type="ECO:0000313" key="5">
    <source>
        <dbReference type="Proteomes" id="UP000507470"/>
    </source>
</evidence>
<gene>
    <name evidence="4" type="ORF">MCOR_53541</name>
</gene>
<dbReference type="PANTHER" id="PTHR14963">
    <property type="entry name" value="RHO GTPASE ACTIVATING PROTEIN 18,19-RELATED"/>
    <property type="match status" value="1"/>
</dbReference>
<proteinExistence type="predicted"/>
<feature type="region of interest" description="Disordered" evidence="2">
    <location>
        <begin position="76"/>
        <end position="107"/>
    </location>
</feature>
<dbReference type="PROSITE" id="PS50238">
    <property type="entry name" value="RHOGAP"/>
    <property type="match status" value="1"/>
</dbReference>
<dbReference type="PANTHER" id="PTHR14963:SF7">
    <property type="entry name" value="RHO GTPASE-ACTIVATING PROTEIN 19"/>
    <property type="match status" value="1"/>
</dbReference>
<dbReference type="GO" id="GO:0051056">
    <property type="term" value="P:regulation of small GTPase mediated signal transduction"/>
    <property type="evidence" value="ECO:0007669"/>
    <property type="project" value="TreeGrafter"/>
</dbReference>
<dbReference type="GO" id="GO:0007165">
    <property type="term" value="P:signal transduction"/>
    <property type="evidence" value="ECO:0007669"/>
    <property type="project" value="InterPro"/>
</dbReference>
<dbReference type="InterPro" id="IPR000198">
    <property type="entry name" value="RhoGAP_dom"/>
</dbReference>